<dbReference type="PROSITE" id="PS51724">
    <property type="entry name" value="SPOR"/>
    <property type="match status" value="1"/>
</dbReference>
<dbReference type="GO" id="GO:0032506">
    <property type="term" value="P:cytokinetic process"/>
    <property type="evidence" value="ECO:0007669"/>
    <property type="project" value="TreeGrafter"/>
</dbReference>
<dbReference type="Gene3D" id="3.30.70.1070">
    <property type="entry name" value="Sporulation related repeat"/>
    <property type="match status" value="1"/>
</dbReference>
<organism evidence="4 5">
    <name type="scientific">Syntrophotalea acetylenivorans</name>
    <dbReference type="NCBI Taxonomy" id="1842532"/>
    <lineage>
        <taxon>Bacteria</taxon>
        <taxon>Pseudomonadati</taxon>
        <taxon>Thermodesulfobacteriota</taxon>
        <taxon>Desulfuromonadia</taxon>
        <taxon>Desulfuromonadales</taxon>
        <taxon>Syntrophotaleaceae</taxon>
        <taxon>Syntrophotalea</taxon>
    </lineage>
</organism>
<dbReference type="OrthoDB" id="7063246at2"/>
<evidence type="ECO:0000313" key="5">
    <source>
        <dbReference type="Proteomes" id="UP000182517"/>
    </source>
</evidence>
<feature type="region of interest" description="Disordered" evidence="1">
    <location>
        <begin position="76"/>
        <end position="129"/>
    </location>
</feature>
<feature type="transmembrane region" description="Helical" evidence="2">
    <location>
        <begin position="18"/>
        <end position="39"/>
    </location>
</feature>
<dbReference type="KEGG" id="pef:A7E78_07275"/>
<dbReference type="RefSeq" id="WP_072283621.1">
    <property type="nucleotide sequence ID" value="NZ_CP015519.1"/>
</dbReference>
<evidence type="ECO:0000259" key="3">
    <source>
        <dbReference type="PROSITE" id="PS51724"/>
    </source>
</evidence>
<reference evidence="4 5" key="1">
    <citation type="journal article" date="2017" name="Genome Announc.">
        <title>Complete Genome Sequences of Two Acetylene-Fermenting Pelobacter acetylenicus Strains.</title>
        <authorList>
            <person name="Sutton J.M."/>
            <person name="Baesman S.M."/>
            <person name="Fierst J.L."/>
            <person name="Poret-Peterson A.T."/>
            <person name="Oremland R.S."/>
            <person name="Dunlap D.S."/>
            <person name="Akob D.M."/>
        </authorList>
    </citation>
    <scope>NUCLEOTIDE SEQUENCE [LARGE SCALE GENOMIC DNA]</scope>
    <source>
        <strain evidence="4 5">SFB93</strain>
    </source>
</reference>
<dbReference type="Proteomes" id="UP000182517">
    <property type="component" value="Chromosome"/>
</dbReference>
<keyword evidence="5" id="KW-1185">Reference proteome</keyword>
<proteinExistence type="predicted"/>
<dbReference type="PANTHER" id="PTHR38687">
    <property type="entry name" value="CELL DIVISION PROTEIN DEDD-RELATED"/>
    <property type="match status" value="1"/>
</dbReference>
<dbReference type="PANTHER" id="PTHR38687:SF1">
    <property type="entry name" value="CELL DIVISION PROTEIN DEDD"/>
    <property type="match status" value="1"/>
</dbReference>
<name>A0A1L3GNX2_9BACT</name>
<dbReference type="InterPro" id="IPR007730">
    <property type="entry name" value="SPOR-like_dom"/>
</dbReference>
<gene>
    <name evidence="4" type="ORF">A7E78_07275</name>
</gene>
<sequence>MAQQVVSRSQRRMEKKQTLFMVSTLLVVGLICFFLGVMVGKSGEQSVVAEEHLPMQKPLAAIPDEAAGPKLEEALVAPETSDELQSPPLTYHDTLAEGKQNGLGSGINFPPEPASTEPAPDSISQPPVETVERVRPVATPKPEPKPVEAPVAPVAPKPVVSKPAAVASGSYLVQVAAVKQRQGAEGLRDRMKKKGYAAFVEAADLGAKGTWYRVYAGPFGNKSDADQAVRSLKADRIASAPLVKRR</sequence>
<dbReference type="GO" id="GO:0032153">
    <property type="term" value="C:cell division site"/>
    <property type="evidence" value="ECO:0007669"/>
    <property type="project" value="TreeGrafter"/>
</dbReference>
<evidence type="ECO:0000313" key="4">
    <source>
        <dbReference type="EMBL" id="APG27656.1"/>
    </source>
</evidence>
<evidence type="ECO:0000256" key="2">
    <source>
        <dbReference type="SAM" id="Phobius"/>
    </source>
</evidence>
<dbReference type="Pfam" id="PF05036">
    <property type="entry name" value="SPOR"/>
    <property type="match status" value="1"/>
</dbReference>
<dbReference type="InterPro" id="IPR052521">
    <property type="entry name" value="Cell_div_SPOR-domain"/>
</dbReference>
<dbReference type="InterPro" id="IPR036680">
    <property type="entry name" value="SPOR-like_sf"/>
</dbReference>
<dbReference type="AlphaFoldDB" id="A0A1L3GNX2"/>
<evidence type="ECO:0000256" key="1">
    <source>
        <dbReference type="SAM" id="MobiDB-lite"/>
    </source>
</evidence>
<dbReference type="GO" id="GO:0042834">
    <property type="term" value="F:peptidoglycan binding"/>
    <property type="evidence" value="ECO:0007669"/>
    <property type="project" value="InterPro"/>
</dbReference>
<keyword evidence="2" id="KW-0472">Membrane</keyword>
<dbReference type="STRING" id="1842532.A7E78_07275"/>
<dbReference type="EMBL" id="CP015519">
    <property type="protein sequence ID" value="APG27656.1"/>
    <property type="molecule type" value="Genomic_DNA"/>
</dbReference>
<keyword evidence="2" id="KW-1133">Transmembrane helix</keyword>
<protein>
    <recommendedName>
        <fullName evidence="3">SPOR domain-containing protein</fullName>
    </recommendedName>
</protein>
<feature type="domain" description="SPOR" evidence="3">
    <location>
        <begin position="165"/>
        <end position="245"/>
    </location>
</feature>
<accession>A0A1L3GNX2</accession>
<dbReference type="GO" id="GO:0030428">
    <property type="term" value="C:cell septum"/>
    <property type="evidence" value="ECO:0007669"/>
    <property type="project" value="TreeGrafter"/>
</dbReference>
<keyword evidence="2" id="KW-0812">Transmembrane</keyword>
<dbReference type="SUPFAM" id="SSF110997">
    <property type="entry name" value="Sporulation related repeat"/>
    <property type="match status" value="1"/>
</dbReference>